<evidence type="ECO:0000313" key="3">
    <source>
        <dbReference type="Proteomes" id="UP000265520"/>
    </source>
</evidence>
<feature type="region of interest" description="Disordered" evidence="1">
    <location>
        <begin position="1"/>
        <end position="48"/>
    </location>
</feature>
<dbReference type="Proteomes" id="UP000265520">
    <property type="component" value="Unassembled WGS sequence"/>
</dbReference>
<evidence type="ECO:0000256" key="1">
    <source>
        <dbReference type="SAM" id="MobiDB-lite"/>
    </source>
</evidence>
<protein>
    <submittedName>
        <fullName evidence="2">Uncharacterized protein</fullName>
    </submittedName>
</protein>
<feature type="non-terminal residue" evidence="2">
    <location>
        <position position="48"/>
    </location>
</feature>
<dbReference type="AlphaFoldDB" id="A0A392W586"/>
<keyword evidence="3" id="KW-1185">Reference proteome</keyword>
<proteinExistence type="predicted"/>
<dbReference type="EMBL" id="LXQA011340349">
    <property type="protein sequence ID" value="MCI93830.1"/>
    <property type="molecule type" value="Genomic_DNA"/>
</dbReference>
<feature type="compositionally biased region" description="Basic and acidic residues" evidence="1">
    <location>
        <begin position="39"/>
        <end position="48"/>
    </location>
</feature>
<comment type="caution">
    <text evidence="2">The sequence shown here is derived from an EMBL/GenBank/DDBJ whole genome shotgun (WGS) entry which is preliminary data.</text>
</comment>
<sequence>MSSSSQQLNNGVNHDASPLPEHGTVLSPMDDNDQTLSESDPKDGRETS</sequence>
<evidence type="ECO:0000313" key="2">
    <source>
        <dbReference type="EMBL" id="MCI93830.1"/>
    </source>
</evidence>
<reference evidence="2 3" key="1">
    <citation type="journal article" date="2018" name="Front. Plant Sci.">
        <title>Red Clover (Trifolium pratense) and Zigzag Clover (T. medium) - A Picture of Genomic Similarities and Differences.</title>
        <authorList>
            <person name="Dluhosova J."/>
            <person name="Istvanek J."/>
            <person name="Nedelnik J."/>
            <person name="Repkova J."/>
        </authorList>
    </citation>
    <scope>NUCLEOTIDE SEQUENCE [LARGE SCALE GENOMIC DNA]</scope>
    <source>
        <strain evidence="3">cv. 10/8</strain>
        <tissue evidence="2">Leaf</tissue>
    </source>
</reference>
<organism evidence="2 3">
    <name type="scientific">Trifolium medium</name>
    <dbReference type="NCBI Taxonomy" id="97028"/>
    <lineage>
        <taxon>Eukaryota</taxon>
        <taxon>Viridiplantae</taxon>
        <taxon>Streptophyta</taxon>
        <taxon>Embryophyta</taxon>
        <taxon>Tracheophyta</taxon>
        <taxon>Spermatophyta</taxon>
        <taxon>Magnoliopsida</taxon>
        <taxon>eudicotyledons</taxon>
        <taxon>Gunneridae</taxon>
        <taxon>Pentapetalae</taxon>
        <taxon>rosids</taxon>
        <taxon>fabids</taxon>
        <taxon>Fabales</taxon>
        <taxon>Fabaceae</taxon>
        <taxon>Papilionoideae</taxon>
        <taxon>50 kb inversion clade</taxon>
        <taxon>NPAAA clade</taxon>
        <taxon>Hologalegina</taxon>
        <taxon>IRL clade</taxon>
        <taxon>Trifolieae</taxon>
        <taxon>Trifolium</taxon>
    </lineage>
</organism>
<accession>A0A392W586</accession>
<name>A0A392W586_9FABA</name>
<feature type="compositionally biased region" description="Polar residues" evidence="1">
    <location>
        <begin position="1"/>
        <end position="12"/>
    </location>
</feature>